<dbReference type="InterPro" id="IPR050904">
    <property type="entry name" value="Adhesion/Biosynth-related"/>
</dbReference>
<keyword evidence="4" id="KW-1185">Reference proteome</keyword>
<evidence type="ECO:0000313" key="3">
    <source>
        <dbReference type="EMBL" id="GGA74229.1"/>
    </source>
</evidence>
<evidence type="ECO:0000259" key="2">
    <source>
        <dbReference type="PROSITE" id="PS50213"/>
    </source>
</evidence>
<feature type="chain" id="PRO_5045197804" description="FAS1 domain-containing protein" evidence="1">
    <location>
        <begin position="42"/>
        <end position="186"/>
    </location>
</feature>
<protein>
    <recommendedName>
        <fullName evidence="2">FAS1 domain-containing protein</fullName>
    </recommendedName>
</protein>
<accession>A0ABQ1HGH3</accession>
<dbReference type="PROSITE" id="PS50213">
    <property type="entry name" value="FAS1"/>
    <property type="match status" value="1"/>
</dbReference>
<proteinExistence type="predicted"/>
<reference evidence="4" key="1">
    <citation type="journal article" date="2019" name="Int. J. Syst. Evol. Microbiol.">
        <title>The Global Catalogue of Microorganisms (GCM) 10K type strain sequencing project: providing services to taxonomists for standard genome sequencing and annotation.</title>
        <authorList>
            <consortium name="The Broad Institute Genomics Platform"/>
            <consortium name="The Broad Institute Genome Sequencing Center for Infectious Disease"/>
            <person name="Wu L."/>
            <person name="Ma J."/>
        </authorList>
    </citation>
    <scope>NUCLEOTIDE SEQUENCE [LARGE SCALE GENOMIC DNA]</scope>
    <source>
        <strain evidence="4">CGMCC 1.15905</strain>
    </source>
</reference>
<sequence length="186" mass="19005">MDTANVPERGITPTLEKPMTLLRKTALALMLSGLVATPALAGHHEGKEKAAGTIVDVAAGNADFETLVAAVKAAGLVETLSGEGPFTVFAPTDDAFAKLPAGTLESLLLPENKDQLVAILTYHVVAGKVKAADVVKLDSATTVNGQAADIEVTGSTVRIDGATVTATDIKASNGVIHVIDTVILPD</sequence>
<dbReference type="Pfam" id="PF02469">
    <property type="entry name" value="Fasciclin"/>
    <property type="match status" value="1"/>
</dbReference>
<feature type="domain" description="FAS1" evidence="2">
    <location>
        <begin position="51"/>
        <end position="183"/>
    </location>
</feature>
<dbReference type="Proteomes" id="UP000623419">
    <property type="component" value="Unassembled WGS sequence"/>
</dbReference>
<dbReference type="PANTHER" id="PTHR10900:SF77">
    <property type="entry name" value="FI19380P1"/>
    <property type="match status" value="1"/>
</dbReference>
<dbReference type="InterPro" id="IPR036378">
    <property type="entry name" value="FAS1_dom_sf"/>
</dbReference>
<feature type="signal peptide" evidence="1">
    <location>
        <begin position="1"/>
        <end position="41"/>
    </location>
</feature>
<comment type="caution">
    <text evidence="3">The sequence shown here is derived from an EMBL/GenBank/DDBJ whole genome shotgun (WGS) entry which is preliminary data.</text>
</comment>
<dbReference type="Gene3D" id="2.30.180.10">
    <property type="entry name" value="FAS1 domain"/>
    <property type="match status" value="1"/>
</dbReference>
<keyword evidence="1" id="KW-0732">Signal</keyword>
<dbReference type="InterPro" id="IPR000782">
    <property type="entry name" value="FAS1_domain"/>
</dbReference>
<gene>
    <name evidence="3" type="ORF">GCM10011521_10520</name>
</gene>
<dbReference type="SMART" id="SM00554">
    <property type="entry name" value="FAS1"/>
    <property type="match status" value="1"/>
</dbReference>
<organism evidence="3 4">
    <name type="scientific">Arenimonas soli</name>
    <dbReference type="NCBI Taxonomy" id="2269504"/>
    <lineage>
        <taxon>Bacteria</taxon>
        <taxon>Pseudomonadati</taxon>
        <taxon>Pseudomonadota</taxon>
        <taxon>Gammaproteobacteria</taxon>
        <taxon>Lysobacterales</taxon>
        <taxon>Lysobacteraceae</taxon>
        <taxon>Arenimonas</taxon>
    </lineage>
</organism>
<name>A0ABQ1HGH3_9GAMM</name>
<evidence type="ECO:0000313" key="4">
    <source>
        <dbReference type="Proteomes" id="UP000623419"/>
    </source>
</evidence>
<evidence type="ECO:0000256" key="1">
    <source>
        <dbReference type="SAM" id="SignalP"/>
    </source>
</evidence>
<dbReference type="SUPFAM" id="SSF82153">
    <property type="entry name" value="FAS1 domain"/>
    <property type="match status" value="1"/>
</dbReference>
<dbReference type="PANTHER" id="PTHR10900">
    <property type="entry name" value="PERIOSTIN-RELATED"/>
    <property type="match status" value="1"/>
</dbReference>
<dbReference type="EMBL" id="BMKC01000001">
    <property type="protein sequence ID" value="GGA74229.1"/>
    <property type="molecule type" value="Genomic_DNA"/>
</dbReference>